<keyword evidence="5 8" id="KW-0460">Magnesium</keyword>
<dbReference type="Pfam" id="PF01648">
    <property type="entry name" value="ACPS"/>
    <property type="match status" value="1"/>
</dbReference>
<name>A0A4R3M2D0_9BURK</name>
<dbReference type="EC" id="2.7.8.7" evidence="8"/>
<feature type="binding site" evidence="8">
    <location>
        <position position="14"/>
    </location>
    <ligand>
        <name>Mg(2+)</name>
        <dbReference type="ChEBI" id="CHEBI:18420"/>
    </ligand>
</feature>
<dbReference type="HAMAP" id="MF_00101">
    <property type="entry name" value="AcpS"/>
    <property type="match status" value="1"/>
</dbReference>
<protein>
    <recommendedName>
        <fullName evidence="8">Holo-[acyl-carrier-protein] synthase</fullName>
        <shortName evidence="8">Holo-ACP synthase</shortName>
        <ecNumber evidence="8">2.7.8.7</ecNumber>
    </recommendedName>
    <alternativeName>
        <fullName evidence="8">4'-phosphopantetheinyl transferase AcpS</fullName>
    </alternativeName>
</protein>
<dbReference type="OrthoDB" id="517356at2"/>
<evidence type="ECO:0000313" key="10">
    <source>
        <dbReference type="EMBL" id="TCT05377.1"/>
    </source>
</evidence>
<dbReference type="GO" id="GO:0008897">
    <property type="term" value="F:holo-[acyl-carrier-protein] synthase activity"/>
    <property type="evidence" value="ECO:0007669"/>
    <property type="project" value="UniProtKB-UniRule"/>
</dbReference>
<evidence type="ECO:0000259" key="9">
    <source>
        <dbReference type="Pfam" id="PF01648"/>
    </source>
</evidence>
<dbReference type="InterPro" id="IPR037143">
    <property type="entry name" value="4-PPantetheinyl_Trfase_dom_sf"/>
</dbReference>
<evidence type="ECO:0000256" key="5">
    <source>
        <dbReference type="ARBA" id="ARBA00022842"/>
    </source>
</evidence>
<feature type="binding site" evidence="8">
    <location>
        <position position="68"/>
    </location>
    <ligand>
        <name>Mg(2+)</name>
        <dbReference type="ChEBI" id="CHEBI:18420"/>
    </ligand>
</feature>
<dbReference type="SUPFAM" id="SSF56214">
    <property type="entry name" value="4'-phosphopantetheinyl transferase"/>
    <property type="match status" value="1"/>
</dbReference>
<dbReference type="GO" id="GO:0005737">
    <property type="term" value="C:cytoplasm"/>
    <property type="evidence" value="ECO:0007669"/>
    <property type="project" value="UniProtKB-SubCell"/>
</dbReference>
<keyword evidence="6 8" id="KW-0443">Lipid metabolism</keyword>
<keyword evidence="4 8" id="KW-0276">Fatty acid metabolism</keyword>
<gene>
    <name evidence="8" type="primary">acpS</name>
    <name evidence="10" type="ORF">EDC26_110117</name>
</gene>
<keyword evidence="11" id="KW-1185">Reference proteome</keyword>
<comment type="similarity">
    <text evidence="8">Belongs to the P-Pant transferase superfamily. AcpS family.</text>
</comment>
<evidence type="ECO:0000256" key="2">
    <source>
        <dbReference type="ARBA" id="ARBA00022679"/>
    </source>
</evidence>
<keyword evidence="1 8" id="KW-0444">Lipid biosynthesis</keyword>
<evidence type="ECO:0000313" key="11">
    <source>
        <dbReference type="Proteomes" id="UP000295525"/>
    </source>
</evidence>
<sequence>MQAAAGKVAGIGVDLLRVDRIARAYARHGLKFAQRILGTQELEKFHIRYQRDSERGLRFLATRFAAKEAFSKAIGLGMHHPMSWPRMQTLNEPSGRPRVSLAEPLASWYAERFGAVHVSMTDESDMVAAFVVVESRP</sequence>
<dbReference type="InterPro" id="IPR002582">
    <property type="entry name" value="ACPS"/>
</dbReference>
<evidence type="ECO:0000256" key="4">
    <source>
        <dbReference type="ARBA" id="ARBA00022832"/>
    </source>
</evidence>
<dbReference type="EMBL" id="SMAJ01000010">
    <property type="protein sequence ID" value="TCT05377.1"/>
    <property type="molecule type" value="Genomic_DNA"/>
</dbReference>
<accession>A0A4R3M2D0</accession>
<dbReference type="GO" id="GO:0000287">
    <property type="term" value="F:magnesium ion binding"/>
    <property type="evidence" value="ECO:0007669"/>
    <property type="project" value="UniProtKB-UniRule"/>
</dbReference>
<dbReference type="NCBIfam" id="TIGR00516">
    <property type="entry name" value="acpS"/>
    <property type="match status" value="1"/>
</dbReference>
<dbReference type="RefSeq" id="WP_132583485.1">
    <property type="nucleotide sequence ID" value="NZ_SMAJ01000010.1"/>
</dbReference>
<keyword evidence="7 8" id="KW-0275">Fatty acid biosynthesis</keyword>
<keyword evidence="3 8" id="KW-0479">Metal-binding</keyword>
<evidence type="ECO:0000256" key="3">
    <source>
        <dbReference type="ARBA" id="ARBA00022723"/>
    </source>
</evidence>
<dbReference type="Gene3D" id="3.90.470.20">
    <property type="entry name" value="4'-phosphopantetheinyl transferase domain"/>
    <property type="match status" value="1"/>
</dbReference>
<comment type="function">
    <text evidence="8">Transfers the 4'-phosphopantetheine moiety from coenzyme A to a Ser of acyl-carrier-protein.</text>
</comment>
<comment type="catalytic activity">
    <reaction evidence="8">
        <text>apo-[ACP] + CoA = holo-[ACP] + adenosine 3',5'-bisphosphate + H(+)</text>
        <dbReference type="Rhea" id="RHEA:12068"/>
        <dbReference type="Rhea" id="RHEA-COMP:9685"/>
        <dbReference type="Rhea" id="RHEA-COMP:9690"/>
        <dbReference type="ChEBI" id="CHEBI:15378"/>
        <dbReference type="ChEBI" id="CHEBI:29999"/>
        <dbReference type="ChEBI" id="CHEBI:57287"/>
        <dbReference type="ChEBI" id="CHEBI:58343"/>
        <dbReference type="ChEBI" id="CHEBI:64479"/>
        <dbReference type="EC" id="2.7.8.7"/>
    </reaction>
</comment>
<dbReference type="AlphaFoldDB" id="A0A4R3M2D0"/>
<dbReference type="Proteomes" id="UP000295525">
    <property type="component" value="Unassembled WGS sequence"/>
</dbReference>
<comment type="cofactor">
    <cofactor evidence="8">
        <name>Mg(2+)</name>
        <dbReference type="ChEBI" id="CHEBI:18420"/>
    </cofactor>
</comment>
<keyword evidence="8" id="KW-0963">Cytoplasm</keyword>
<feature type="domain" description="4'-phosphopantetheinyl transferase" evidence="9">
    <location>
        <begin position="10"/>
        <end position="111"/>
    </location>
</feature>
<evidence type="ECO:0000256" key="1">
    <source>
        <dbReference type="ARBA" id="ARBA00022516"/>
    </source>
</evidence>
<evidence type="ECO:0000256" key="6">
    <source>
        <dbReference type="ARBA" id="ARBA00023098"/>
    </source>
</evidence>
<evidence type="ECO:0000256" key="7">
    <source>
        <dbReference type="ARBA" id="ARBA00023160"/>
    </source>
</evidence>
<dbReference type="InterPro" id="IPR008278">
    <property type="entry name" value="4-PPantetheinyl_Trfase_dom"/>
</dbReference>
<reference evidence="10 11" key="1">
    <citation type="submission" date="2019-03" db="EMBL/GenBank/DDBJ databases">
        <title>Genomic Encyclopedia of Type Strains, Phase IV (KMG-IV): sequencing the most valuable type-strain genomes for metagenomic binning, comparative biology and taxonomic classification.</title>
        <authorList>
            <person name="Goeker M."/>
        </authorList>
    </citation>
    <scope>NUCLEOTIDE SEQUENCE [LARGE SCALE GENOMIC DNA]</scope>
    <source>
        <strain evidence="10 11">DSM 24591</strain>
    </source>
</reference>
<keyword evidence="2 8" id="KW-0808">Transferase</keyword>
<comment type="caution">
    <text evidence="10">The sequence shown here is derived from an EMBL/GenBank/DDBJ whole genome shotgun (WGS) entry which is preliminary data.</text>
</comment>
<organism evidence="10 11">
    <name type="scientific">Paralcaligenes ureilyticus</name>
    <dbReference type="NCBI Taxonomy" id="627131"/>
    <lineage>
        <taxon>Bacteria</taxon>
        <taxon>Pseudomonadati</taxon>
        <taxon>Pseudomonadota</taxon>
        <taxon>Betaproteobacteria</taxon>
        <taxon>Burkholderiales</taxon>
        <taxon>Alcaligenaceae</taxon>
        <taxon>Paralcaligenes</taxon>
    </lineage>
</organism>
<evidence type="ECO:0000256" key="8">
    <source>
        <dbReference type="HAMAP-Rule" id="MF_00101"/>
    </source>
</evidence>
<dbReference type="NCBIfam" id="TIGR00556">
    <property type="entry name" value="pantethn_trn"/>
    <property type="match status" value="1"/>
</dbReference>
<comment type="subcellular location">
    <subcellularLocation>
        <location evidence="8">Cytoplasm</location>
    </subcellularLocation>
</comment>
<proteinExistence type="inferred from homology"/>
<dbReference type="InterPro" id="IPR004568">
    <property type="entry name" value="Ppantetheine-prot_Trfase_dom"/>
</dbReference>
<dbReference type="GO" id="GO:0006633">
    <property type="term" value="P:fatty acid biosynthetic process"/>
    <property type="evidence" value="ECO:0007669"/>
    <property type="project" value="UniProtKB-UniRule"/>
</dbReference>